<feature type="transmembrane region" description="Helical" evidence="2">
    <location>
        <begin position="224"/>
        <end position="244"/>
    </location>
</feature>
<evidence type="ECO:0000256" key="2">
    <source>
        <dbReference type="SAM" id="Phobius"/>
    </source>
</evidence>
<keyword evidence="2" id="KW-1133">Transmembrane helix</keyword>
<reference evidence="3 4" key="1">
    <citation type="journal article" date="2019" name="Int. J. Syst. Evol. Microbiol.">
        <title>The Global Catalogue of Microorganisms (GCM) 10K type strain sequencing project: providing services to taxonomists for standard genome sequencing and annotation.</title>
        <authorList>
            <consortium name="The Broad Institute Genomics Platform"/>
            <consortium name="The Broad Institute Genome Sequencing Center for Infectious Disease"/>
            <person name="Wu L."/>
            <person name="Ma J."/>
        </authorList>
    </citation>
    <scope>NUCLEOTIDE SEQUENCE [LARGE SCALE GENOMIC DNA]</scope>
    <source>
        <strain evidence="3 4">JCM 8201</strain>
    </source>
</reference>
<feature type="region of interest" description="Disordered" evidence="1">
    <location>
        <begin position="255"/>
        <end position="285"/>
    </location>
</feature>
<dbReference type="Proteomes" id="UP001501842">
    <property type="component" value="Unassembled WGS sequence"/>
</dbReference>
<proteinExistence type="predicted"/>
<name>A0ABN3UVF2_9ACTN</name>
<accession>A0ABN3UVF2</accession>
<evidence type="ECO:0000256" key="1">
    <source>
        <dbReference type="SAM" id="MobiDB-lite"/>
    </source>
</evidence>
<evidence type="ECO:0000313" key="3">
    <source>
        <dbReference type="EMBL" id="GAA2738643.1"/>
    </source>
</evidence>
<dbReference type="RefSeq" id="WP_344458260.1">
    <property type="nucleotide sequence ID" value="NZ_BAAATZ010000044.1"/>
</dbReference>
<feature type="transmembrane region" description="Helical" evidence="2">
    <location>
        <begin position="196"/>
        <end position="218"/>
    </location>
</feature>
<gene>
    <name evidence="3" type="ORF">GCM10010439_73340</name>
</gene>
<evidence type="ECO:0008006" key="5">
    <source>
        <dbReference type="Google" id="ProtNLM"/>
    </source>
</evidence>
<feature type="transmembrane region" description="Helical" evidence="2">
    <location>
        <begin position="117"/>
        <end position="141"/>
    </location>
</feature>
<organism evidence="3 4">
    <name type="scientific">Actinocorallia aurantiaca</name>
    <dbReference type="NCBI Taxonomy" id="46204"/>
    <lineage>
        <taxon>Bacteria</taxon>
        <taxon>Bacillati</taxon>
        <taxon>Actinomycetota</taxon>
        <taxon>Actinomycetes</taxon>
        <taxon>Streptosporangiales</taxon>
        <taxon>Thermomonosporaceae</taxon>
        <taxon>Actinocorallia</taxon>
    </lineage>
</organism>
<comment type="caution">
    <text evidence="3">The sequence shown here is derived from an EMBL/GenBank/DDBJ whole genome shotgun (WGS) entry which is preliminary data.</text>
</comment>
<feature type="transmembrane region" description="Helical" evidence="2">
    <location>
        <begin position="153"/>
        <end position="176"/>
    </location>
</feature>
<sequence>MTTMIPASSPEPSGEDIARGLAALELAANDHPEVETQTVELFETAEPTGETKRVAELRAEVAEAHRLAVLQDDDTPLLLESDKVRKMRRKAAEAARLHELAQDPMVRAYKAAKMRRLFVGVLVSALVLALSWSTAGVQAFAADGAKAWTAAWLFAWLVEPFISLALLGVVGSRAYLAVQGTPLTGEAETVTKRIEWLFLGLSLGMNAYPYLPGIAAPFELHRLVLHVLGPIVAVAVVLYLPVLLRGFTDLNFGTGEASAEGPHKGGTPGAYRENARTPYPRTPPVRTPNIEALAARVRALIAAGELAPDPGIHKIRAALKPMPCSTDTARAIKNAL</sequence>
<keyword evidence="4" id="KW-1185">Reference proteome</keyword>
<dbReference type="EMBL" id="BAAATZ010000044">
    <property type="protein sequence ID" value="GAA2738643.1"/>
    <property type="molecule type" value="Genomic_DNA"/>
</dbReference>
<evidence type="ECO:0000313" key="4">
    <source>
        <dbReference type="Proteomes" id="UP001501842"/>
    </source>
</evidence>
<keyword evidence="2" id="KW-0812">Transmembrane</keyword>
<protein>
    <recommendedName>
        <fullName evidence="5">Conjugal transfer protein TraI</fullName>
    </recommendedName>
</protein>
<keyword evidence="2" id="KW-0472">Membrane</keyword>